<dbReference type="EMBL" id="SJDT01000012">
    <property type="protein sequence ID" value="TBW20710.1"/>
    <property type="molecule type" value="Genomic_DNA"/>
</dbReference>
<dbReference type="Proteomes" id="UP000293036">
    <property type="component" value="Unassembled WGS sequence"/>
</dbReference>
<comment type="caution">
    <text evidence="3">The sequence shown here is derived from an EMBL/GenBank/DDBJ whole genome shotgun (WGS) entry which is preliminary data.</text>
</comment>
<evidence type="ECO:0000256" key="1">
    <source>
        <dbReference type="SAM" id="MobiDB-lite"/>
    </source>
</evidence>
<sequence>MAAVKYKAAHSSLKKTIEYVINPDKTNNGLLTYSNCGVPFRAESIERGFDFTNAEAEARRTVGKPGTILAYHVIQSFKPGEISDPLIAHKIGIEFANKITGGNHDFVIATHTDQQHIHNHILFNPVNRVTFKRYRTVAHSKARKCDYTWRKFCNMSDELCRKYGLSVIDNPSRTAEKIGEIYARAEGRSKKSRLAKLIDLATREAYSWEGFVTQLQERNVAVEINGNDIVFYAPDIIGRGMRGRKIGAPYTEHALMARLGRTEMNEYIVANRLIRPWSQTHMRIQLPGSHPPLFIAVDKDFVIQHSNNWRLFLPVHFATETFDLARNVAQRVDAESLYNYFSRPTLNPNVSIQAHHSLDMQRGKTDAQRRYYAAIDAKVEKIRFDMDVTNLLAKYSASANKAEFINTLKQHKAQLENDIQRLVIERQERLDLRQKTRDINGQINTMQRTLRTLNRVITQIQKANTPPLKENPEQKGGSR</sequence>
<dbReference type="OrthoDB" id="5688559at2"/>
<evidence type="ECO:0000313" key="4">
    <source>
        <dbReference type="Proteomes" id="UP000293036"/>
    </source>
</evidence>
<accession>A0A4Q9UYI5</accession>
<gene>
    <name evidence="3" type="ORF">EZJ44_08445</name>
</gene>
<dbReference type="InterPro" id="IPR005094">
    <property type="entry name" value="Endonuclease_MobA/VirD2"/>
</dbReference>
<name>A0A4Q9UYI5_9ACTO</name>
<reference evidence="3 4" key="1">
    <citation type="submission" date="2019-02" db="EMBL/GenBank/DDBJ databases">
        <title>Arcanobacterium bovis sp. nov., isolated from the milk of a cow with mastitis.</title>
        <authorList>
            <person name="Sammra O."/>
            <person name="Foster G."/>
            <person name="Hassan A."/>
            <person name="Alssahen M."/>
            <person name="Laemmler C."/>
            <person name="Borowiak M."/>
            <person name="Malorny B."/>
            <person name="Abdulmawjood A."/>
        </authorList>
    </citation>
    <scope>NUCLEOTIDE SEQUENCE [LARGE SCALE GENOMIC DNA]</scope>
    <source>
        <strain evidence="3 4">C605018/01/1</strain>
    </source>
</reference>
<feature type="region of interest" description="Disordered" evidence="1">
    <location>
        <begin position="460"/>
        <end position="479"/>
    </location>
</feature>
<proteinExistence type="predicted"/>
<feature type="domain" description="MobA/VirD2-like nuclease" evidence="2">
    <location>
        <begin position="19"/>
        <end position="165"/>
    </location>
</feature>
<dbReference type="Pfam" id="PF03432">
    <property type="entry name" value="Relaxase"/>
    <property type="match status" value="1"/>
</dbReference>
<protein>
    <recommendedName>
        <fullName evidence="2">MobA/VirD2-like nuclease domain-containing protein</fullName>
    </recommendedName>
</protein>
<evidence type="ECO:0000259" key="2">
    <source>
        <dbReference type="Pfam" id="PF03432"/>
    </source>
</evidence>
<dbReference type="RefSeq" id="WP_131282501.1">
    <property type="nucleotide sequence ID" value="NZ_JBHSLR010000004.1"/>
</dbReference>
<evidence type="ECO:0000313" key="3">
    <source>
        <dbReference type="EMBL" id="TBW20710.1"/>
    </source>
</evidence>
<keyword evidence="4" id="KW-1185">Reference proteome</keyword>
<organism evidence="3 4">
    <name type="scientific">Arcanobacterium bovis</name>
    <dbReference type="NCBI Taxonomy" id="2529275"/>
    <lineage>
        <taxon>Bacteria</taxon>
        <taxon>Bacillati</taxon>
        <taxon>Actinomycetota</taxon>
        <taxon>Actinomycetes</taxon>
        <taxon>Actinomycetales</taxon>
        <taxon>Actinomycetaceae</taxon>
        <taxon>Arcanobacterium</taxon>
    </lineage>
</organism>
<dbReference type="AlphaFoldDB" id="A0A4Q9UYI5"/>